<feature type="domain" description="EF-hand" evidence="3">
    <location>
        <begin position="88"/>
        <end position="123"/>
    </location>
</feature>
<reference evidence="4 5" key="1">
    <citation type="submission" date="2024-04" db="EMBL/GenBank/DDBJ databases">
        <title>Symmetric and asymmetric DNA N6-adenine methylation regulates different biological responses in Mucorales.</title>
        <authorList>
            <consortium name="Lawrence Berkeley National Laboratory"/>
            <person name="Lax C."/>
            <person name="Mondo S.J."/>
            <person name="Osorio-Concepcion M."/>
            <person name="Muszewska A."/>
            <person name="Corrochano-Luque M."/>
            <person name="Gutierrez G."/>
            <person name="Riley R."/>
            <person name="Lipzen A."/>
            <person name="Guo J."/>
            <person name="Hundley H."/>
            <person name="Amirebrahimi M."/>
            <person name="Ng V."/>
            <person name="Lorenzo-Gutierrez D."/>
            <person name="Binder U."/>
            <person name="Yang J."/>
            <person name="Song Y."/>
            <person name="Canovas D."/>
            <person name="Navarro E."/>
            <person name="Freitag M."/>
            <person name="Gabaldon T."/>
            <person name="Grigoriev I.V."/>
            <person name="Corrochano L.M."/>
            <person name="Nicolas F.E."/>
            <person name="Garre V."/>
        </authorList>
    </citation>
    <scope>NUCLEOTIDE SEQUENCE [LARGE SCALE GENOMIC DNA]</scope>
    <source>
        <strain evidence="4 5">L51</strain>
    </source>
</reference>
<dbReference type="InterPro" id="IPR018247">
    <property type="entry name" value="EF_Hand_1_Ca_BS"/>
</dbReference>
<accession>A0ABR3AZV5</accession>
<dbReference type="Proteomes" id="UP001448207">
    <property type="component" value="Unassembled WGS sequence"/>
</dbReference>
<dbReference type="CDD" id="cd00051">
    <property type="entry name" value="EFh"/>
    <property type="match status" value="1"/>
</dbReference>
<dbReference type="EMBL" id="JBCLYO010000010">
    <property type="protein sequence ID" value="KAL0085707.1"/>
    <property type="molecule type" value="Genomic_DNA"/>
</dbReference>
<gene>
    <name evidence="4" type="ORF">J3Q64DRAFT_1640585</name>
</gene>
<feature type="non-terminal residue" evidence="4">
    <location>
        <position position="1"/>
    </location>
</feature>
<dbReference type="InterPro" id="IPR050145">
    <property type="entry name" value="Centrin_CML-like"/>
</dbReference>
<evidence type="ECO:0000313" key="4">
    <source>
        <dbReference type="EMBL" id="KAL0085707.1"/>
    </source>
</evidence>
<feature type="domain" description="EF-hand" evidence="3">
    <location>
        <begin position="52"/>
        <end position="87"/>
    </location>
</feature>
<dbReference type="InterPro" id="IPR002048">
    <property type="entry name" value="EF_hand_dom"/>
</dbReference>
<protein>
    <recommendedName>
        <fullName evidence="3">EF-hand domain-containing protein</fullName>
    </recommendedName>
</protein>
<evidence type="ECO:0000256" key="2">
    <source>
        <dbReference type="ARBA" id="ARBA00022837"/>
    </source>
</evidence>
<keyword evidence="5" id="KW-1185">Reference proteome</keyword>
<comment type="caution">
    <text evidence="4">The sequence shown here is derived from an EMBL/GenBank/DDBJ whole genome shotgun (WGS) entry which is preliminary data.</text>
</comment>
<dbReference type="SUPFAM" id="SSF47473">
    <property type="entry name" value="EF-hand"/>
    <property type="match status" value="1"/>
</dbReference>
<dbReference type="Gene3D" id="1.10.238.10">
    <property type="entry name" value="EF-hand"/>
    <property type="match status" value="1"/>
</dbReference>
<name>A0ABR3AZV5_PHYBL</name>
<dbReference type="SMART" id="SM00054">
    <property type="entry name" value="EFh"/>
    <property type="match status" value="2"/>
</dbReference>
<dbReference type="PROSITE" id="PS50222">
    <property type="entry name" value="EF_HAND_2"/>
    <property type="match status" value="2"/>
</dbReference>
<dbReference type="PROSITE" id="PS00018">
    <property type="entry name" value="EF_HAND_1"/>
    <property type="match status" value="2"/>
</dbReference>
<proteinExistence type="predicted"/>
<dbReference type="Pfam" id="PF13499">
    <property type="entry name" value="EF-hand_7"/>
    <property type="match status" value="1"/>
</dbReference>
<keyword evidence="1" id="KW-0677">Repeat</keyword>
<evidence type="ECO:0000259" key="3">
    <source>
        <dbReference type="PROSITE" id="PS50222"/>
    </source>
</evidence>
<organism evidence="4 5">
    <name type="scientific">Phycomyces blakesleeanus</name>
    <dbReference type="NCBI Taxonomy" id="4837"/>
    <lineage>
        <taxon>Eukaryota</taxon>
        <taxon>Fungi</taxon>
        <taxon>Fungi incertae sedis</taxon>
        <taxon>Mucoromycota</taxon>
        <taxon>Mucoromycotina</taxon>
        <taxon>Mucoromycetes</taxon>
        <taxon>Mucorales</taxon>
        <taxon>Phycomycetaceae</taxon>
        <taxon>Phycomyces</taxon>
    </lineage>
</organism>
<sequence length="125" mass="13925">SDKYLQYLKHSFDTYSHGQGMNFTSLSDAYKKANVSATPDDIERQHIISQGDHEESVLKVFGILDRDNDGVINSEDLQQGLLLFGESATDEEIDIMIKAADVDGDGLLNFEEFLKILTPSKINGQ</sequence>
<evidence type="ECO:0000313" key="5">
    <source>
        <dbReference type="Proteomes" id="UP001448207"/>
    </source>
</evidence>
<dbReference type="PANTHER" id="PTHR23050">
    <property type="entry name" value="CALCIUM BINDING PROTEIN"/>
    <property type="match status" value="1"/>
</dbReference>
<dbReference type="InterPro" id="IPR011992">
    <property type="entry name" value="EF-hand-dom_pair"/>
</dbReference>
<keyword evidence="2" id="KW-0106">Calcium</keyword>
<evidence type="ECO:0000256" key="1">
    <source>
        <dbReference type="ARBA" id="ARBA00022737"/>
    </source>
</evidence>